<comment type="caution">
    <text evidence="1">The sequence shown here is derived from an EMBL/GenBank/DDBJ whole genome shotgun (WGS) entry which is preliminary data.</text>
</comment>
<gene>
    <name evidence="1" type="ORF">OKA104_LOCUS52436</name>
</gene>
<dbReference type="AlphaFoldDB" id="A0A820QHZ7"/>
<feature type="non-terminal residue" evidence="1">
    <location>
        <position position="87"/>
    </location>
</feature>
<evidence type="ECO:0000313" key="1">
    <source>
        <dbReference type="EMBL" id="CAF4419522.1"/>
    </source>
</evidence>
<accession>A0A820QHZ7</accession>
<sequence>MNIYRSINHNESTIIYQTFYDIFQLFIEHKMLIDMNLCCEFLTIVKTNENEEFLKIHYDTIFKLMKSIPISREILDIYYRFIEQTSS</sequence>
<dbReference type="Proteomes" id="UP000663881">
    <property type="component" value="Unassembled WGS sequence"/>
</dbReference>
<reference evidence="1" key="1">
    <citation type="submission" date="2021-02" db="EMBL/GenBank/DDBJ databases">
        <authorList>
            <person name="Nowell W R."/>
        </authorList>
    </citation>
    <scope>NUCLEOTIDE SEQUENCE</scope>
</reference>
<organism evidence="1 2">
    <name type="scientific">Adineta steineri</name>
    <dbReference type="NCBI Taxonomy" id="433720"/>
    <lineage>
        <taxon>Eukaryota</taxon>
        <taxon>Metazoa</taxon>
        <taxon>Spiralia</taxon>
        <taxon>Gnathifera</taxon>
        <taxon>Rotifera</taxon>
        <taxon>Eurotatoria</taxon>
        <taxon>Bdelloidea</taxon>
        <taxon>Adinetida</taxon>
        <taxon>Adinetidae</taxon>
        <taxon>Adineta</taxon>
    </lineage>
</organism>
<proteinExistence type="predicted"/>
<dbReference type="EMBL" id="CAJOAY010030480">
    <property type="protein sequence ID" value="CAF4419522.1"/>
    <property type="molecule type" value="Genomic_DNA"/>
</dbReference>
<protein>
    <submittedName>
        <fullName evidence="1">Uncharacterized protein</fullName>
    </submittedName>
</protein>
<name>A0A820QHZ7_9BILA</name>
<evidence type="ECO:0000313" key="2">
    <source>
        <dbReference type="Proteomes" id="UP000663881"/>
    </source>
</evidence>